<dbReference type="Proteomes" id="UP001595886">
    <property type="component" value="Unassembled WGS sequence"/>
</dbReference>
<evidence type="ECO:0000256" key="1">
    <source>
        <dbReference type="SAM" id="SignalP"/>
    </source>
</evidence>
<dbReference type="EMBL" id="JBHSHD010000010">
    <property type="protein sequence ID" value="MFC4821735.1"/>
    <property type="molecule type" value="Genomic_DNA"/>
</dbReference>
<sequence>MSRIFLIAAFSLLATGCASRGTVSQASKLAEAGIAYGAASAEVIPLTRDRYLAWSTESLLEESQDLAHCTAGEVMDEAERSQACRDAMSDFDQTYRQYAVFVDRMFALQAHAEALSRYFGQLKALADYDSNSAAAGAAGRLIDRINDLSAVLEPDAKLSDAQKDAWSAMAGLVGDAIKAARLRARLEADADDIARAIDIQDGVLKASKATIEAIDIAERELVFQRDVRASYLSGEVEDAAAWQASLRASLLPGPAIAPLQALETASSGLQDVWRAILTGQGTLESAQMVLDDIAASLKAIDDIRRANAPAKEGE</sequence>
<comment type="caution">
    <text evidence="2">The sequence shown here is derived from an EMBL/GenBank/DDBJ whole genome shotgun (WGS) entry which is preliminary data.</text>
</comment>
<dbReference type="PROSITE" id="PS51257">
    <property type="entry name" value="PROKAR_LIPOPROTEIN"/>
    <property type="match status" value="1"/>
</dbReference>
<proteinExistence type="predicted"/>
<gene>
    <name evidence="2" type="ORF">ACFO6Q_15515</name>
</gene>
<accession>A0ABV9QYT2</accession>
<feature type="signal peptide" evidence="1">
    <location>
        <begin position="1"/>
        <end position="20"/>
    </location>
</feature>
<keyword evidence="3" id="KW-1185">Reference proteome</keyword>
<evidence type="ECO:0000313" key="2">
    <source>
        <dbReference type="EMBL" id="MFC4821735.1"/>
    </source>
</evidence>
<reference evidence="3" key="1">
    <citation type="journal article" date="2019" name="Int. J. Syst. Evol. Microbiol.">
        <title>The Global Catalogue of Microorganisms (GCM) 10K type strain sequencing project: providing services to taxonomists for standard genome sequencing and annotation.</title>
        <authorList>
            <consortium name="The Broad Institute Genomics Platform"/>
            <consortium name="The Broad Institute Genome Sequencing Center for Infectious Disease"/>
            <person name="Wu L."/>
            <person name="Ma J."/>
        </authorList>
    </citation>
    <scope>NUCLEOTIDE SEQUENCE [LARGE SCALE GENOMIC DNA]</scope>
    <source>
        <strain evidence="3">CCUG 30340</strain>
    </source>
</reference>
<dbReference type="RefSeq" id="WP_380022006.1">
    <property type="nucleotide sequence ID" value="NZ_JBHSHD010000010.1"/>
</dbReference>
<name>A0ABV9QYT2_9GAMM</name>
<evidence type="ECO:0000313" key="3">
    <source>
        <dbReference type="Proteomes" id="UP001595886"/>
    </source>
</evidence>
<keyword evidence="1" id="KW-0732">Signal</keyword>
<organism evidence="2 3">
    <name type="scientific">Dokdonella ginsengisoli</name>
    <dbReference type="NCBI Taxonomy" id="363846"/>
    <lineage>
        <taxon>Bacteria</taxon>
        <taxon>Pseudomonadati</taxon>
        <taxon>Pseudomonadota</taxon>
        <taxon>Gammaproteobacteria</taxon>
        <taxon>Lysobacterales</taxon>
        <taxon>Rhodanobacteraceae</taxon>
        <taxon>Dokdonella</taxon>
    </lineage>
</organism>
<evidence type="ECO:0008006" key="4">
    <source>
        <dbReference type="Google" id="ProtNLM"/>
    </source>
</evidence>
<feature type="chain" id="PRO_5046399291" description="ATPase" evidence="1">
    <location>
        <begin position="21"/>
        <end position="314"/>
    </location>
</feature>
<protein>
    <recommendedName>
        <fullName evidence="4">ATPase</fullName>
    </recommendedName>
</protein>